<dbReference type="InterPro" id="IPR019734">
    <property type="entry name" value="TPR_rpt"/>
</dbReference>
<keyword evidence="2 3" id="KW-0802">TPR repeat</keyword>
<organism evidence="5 6">
    <name type="scientific">Eiseniibacteriota bacterium</name>
    <dbReference type="NCBI Taxonomy" id="2212470"/>
    <lineage>
        <taxon>Bacteria</taxon>
        <taxon>Candidatus Eiseniibacteriota</taxon>
    </lineage>
</organism>
<protein>
    <submittedName>
        <fullName evidence="5">Tetratricopeptide repeat protein</fullName>
    </submittedName>
</protein>
<dbReference type="SMART" id="SM00028">
    <property type="entry name" value="TPR"/>
    <property type="match status" value="5"/>
</dbReference>
<comment type="caution">
    <text evidence="5">The sequence shown here is derived from an EMBL/GenBank/DDBJ whole genome shotgun (WGS) entry which is preliminary data.</text>
</comment>
<gene>
    <name evidence="5" type="ORF">E6K80_10345</name>
</gene>
<feature type="repeat" description="TPR" evidence="3">
    <location>
        <begin position="212"/>
        <end position="245"/>
    </location>
</feature>
<dbReference type="Gene3D" id="1.25.40.10">
    <property type="entry name" value="Tetratricopeptide repeat domain"/>
    <property type="match status" value="2"/>
</dbReference>
<dbReference type="PROSITE" id="PS50005">
    <property type="entry name" value="TPR"/>
    <property type="match status" value="2"/>
</dbReference>
<dbReference type="AlphaFoldDB" id="A0A538U1X9"/>
<evidence type="ECO:0000256" key="3">
    <source>
        <dbReference type="PROSITE-ProRule" id="PRU00339"/>
    </source>
</evidence>
<keyword evidence="1" id="KW-0677">Repeat</keyword>
<dbReference type="SUPFAM" id="SSF48452">
    <property type="entry name" value="TPR-like"/>
    <property type="match status" value="1"/>
</dbReference>
<proteinExistence type="predicted"/>
<evidence type="ECO:0000313" key="5">
    <source>
        <dbReference type="EMBL" id="TMQ69873.1"/>
    </source>
</evidence>
<dbReference type="InterPro" id="IPR050498">
    <property type="entry name" value="Ycf3"/>
</dbReference>
<evidence type="ECO:0000256" key="4">
    <source>
        <dbReference type="SAM" id="MobiDB-lite"/>
    </source>
</evidence>
<feature type="region of interest" description="Disordered" evidence="4">
    <location>
        <begin position="1"/>
        <end position="88"/>
    </location>
</feature>
<evidence type="ECO:0000256" key="2">
    <source>
        <dbReference type="ARBA" id="ARBA00022803"/>
    </source>
</evidence>
<evidence type="ECO:0000256" key="1">
    <source>
        <dbReference type="ARBA" id="ARBA00022737"/>
    </source>
</evidence>
<name>A0A538U1X9_UNCEI</name>
<dbReference type="Pfam" id="PF14559">
    <property type="entry name" value="TPR_19"/>
    <property type="match status" value="1"/>
</dbReference>
<dbReference type="Proteomes" id="UP000319836">
    <property type="component" value="Unassembled WGS sequence"/>
</dbReference>
<accession>A0A538U1X9</accession>
<dbReference type="Pfam" id="PF13432">
    <property type="entry name" value="TPR_16"/>
    <property type="match status" value="1"/>
</dbReference>
<dbReference type="EMBL" id="VBPA01000258">
    <property type="protein sequence ID" value="TMQ69873.1"/>
    <property type="molecule type" value="Genomic_DNA"/>
</dbReference>
<reference evidence="5 6" key="1">
    <citation type="journal article" date="2019" name="Nat. Microbiol.">
        <title>Mediterranean grassland soil C-N compound turnover is dependent on rainfall and depth, and is mediated by genomically divergent microorganisms.</title>
        <authorList>
            <person name="Diamond S."/>
            <person name="Andeer P.F."/>
            <person name="Li Z."/>
            <person name="Crits-Christoph A."/>
            <person name="Burstein D."/>
            <person name="Anantharaman K."/>
            <person name="Lane K.R."/>
            <person name="Thomas B.C."/>
            <person name="Pan C."/>
            <person name="Northen T.R."/>
            <person name="Banfield J.F."/>
        </authorList>
    </citation>
    <scope>NUCLEOTIDE SEQUENCE [LARGE SCALE GENOMIC DNA]</scope>
    <source>
        <strain evidence="5">WS_10</strain>
    </source>
</reference>
<sequence length="477" mass="51934">MASDRVHADRDPRRPPAHPRGSRAPVLPRFLRSDDPPARAVEPDGLDLSAHRGAAGGRDLPPAGRGRGDRIHGGRRQRRRAGGQGLGAPPVLRQVLRRLGRRARGVPGLGLVPGDDGVPALARDRLGGPGRKSRRAAADTSRRQPRRHLVLGIRHEAPPGLAMSPRPIESARGAFEACVELARGGRHRQGLDQLRRALGARPLHAQARGAAVEALSRIGRIAEGAGDLDHAAEALMEALRIAPRFADVHYRLARIRLARNETALARQSLDEALKIHPGYVAAQIERALLDAREGQLAEAIATLRALDLARSPHEPRLFDRGIESLEHADWQEAGSLLREALRLDAPGLDEALDQAQTRMKRGDRGGAMRWIRQALAEHPGYADLHALLGTAELEEGHVDDAIATLARALELNPDYHAARVLLARALEASGDLREAEEQVGLVLEADPRNPAALELAERWSRLHRRRNRTAAPPRKVS</sequence>
<feature type="repeat" description="TPR" evidence="3">
    <location>
        <begin position="382"/>
        <end position="415"/>
    </location>
</feature>
<dbReference type="PANTHER" id="PTHR44858">
    <property type="entry name" value="TETRATRICOPEPTIDE REPEAT PROTEIN 6"/>
    <property type="match status" value="1"/>
</dbReference>
<dbReference type="InterPro" id="IPR011990">
    <property type="entry name" value="TPR-like_helical_dom_sf"/>
</dbReference>
<feature type="compositionally biased region" description="Basic and acidic residues" evidence="4">
    <location>
        <begin position="1"/>
        <end position="14"/>
    </location>
</feature>
<feature type="region of interest" description="Disordered" evidence="4">
    <location>
        <begin position="120"/>
        <end position="145"/>
    </location>
</feature>
<dbReference type="PANTHER" id="PTHR44858:SF1">
    <property type="entry name" value="UDP-N-ACETYLGLUCOSAMINE--PEPTIDE N-ACETYLGLUCOSAMINYLTRANSFERASE SPINDLY-RELATED"/>
    <property type="match status" value="1"/>
</dbReference>
<evidence type="ECO:0000313" key="6">
    <source>
        <dbReference type="Proteomes" id="UP000319836"/>
    </source>
</evidence>